<reference evidence="2" key="1">
    <citation type="submission" date="2013-10" db="EMBL/GenBank/DDBJ databases">
        <title>Genome sequencing of Onchocerca volvulus.</title>
        <authorList>
            <person name="Cotton J."/>
            <person name="Tsai J."/>
            <person name="Stanley E."/>
            <person name="Tracey A."/>
            <person name="Holroyd N."/>
            <person name="Lustigman S."/>
            <person name="Berriman M."/>
        </authorList>
    </citation>
    <scope>NUCLEOTIDE SEQUENCE</scope>
</reference>
<dbReference type="EnsemblMetazoa" id="OVOC3827.1">
    <property type="protein sequence ID" value="OVOC3827.1"/>
    <property type="gene ID" value="WBGene00240636"/>
</dbReference>
<sequence>MQPYGSVVKQAHNVNYHAILLTVRLELDWPDLERLINFCTSALISITEIKESNKKQSPKLKIMYIMGKSGQSVQMMNANIFS</sequence>
<protein>
    <submittedName>
        <fullName evidence="1">Uncharacterized protein</fullName>
    </submittedName>
</protein>
<accession>A0A8R1TT43</accession>
<dbReference type="AlphaFoldDB" id="A0A8R1TT43"/>
<proteinExistence type="predicted"/>
<dbReference type="Proteomes" id="UP000024404">
    <property type="component" value="Unassembled WGS sequence"/>
</dbReference>
<name>A0A8R1TT43_ONCVO</name>
<keyword evidence="2" id="KW-1185">Reference proteome</keyword>
<evidence type="ECO:0000313" key="2">
    <source>
        <dbReference type="Proteomes" id="UP000024404"/>
    </source>
</evidence>
<evidence type="ECO:0000313" key="1">
    <source>
        <dbReference type="EnsemblMetazoa" id="OVOC3827.1"/>
    </source>
</evidence>
<dbReference type="EMBL" id="CMVM020000122">
    <property type="status" value="NOT_ANNOTATED_CDS"/>
    <property type="molecule type" value="Genomic_DNA"/>
</dbReference>
<organism evidence="1 2">
    <name type="scientific">Onchocerca volvulus</name>
    <dbReference type="NCBI Taxonomy" id="6282"/>
    <lineage>
        <taxon>Eukaryota</taxon>
        <taxon>Metazoa</taxon>
        <taxon>Ecdysozoa</taxon>
        <taxon>Nematoda</taxon>
        <taxon>Chromadorea</taxon>
        <taxon>Rhabditida</taxon>
        <taxon>Spirurina</taxon>
        <taxon>Spiruromorpha</taxon>
        <taxon>Filarioidea</taxon>
        <taxon>Onchocercidae</taxon>
        <taxon>Onchocerca</taxon>
    </lineage>
</organism>
<reference evidence="1" key="2">
    <citation type="submission" date="2022-06" db="UniProtKB">
        <authorList>
            <consortium name="EnsemblMetazoa"/>
        </authorList>
    </citation>
    <scope>IDENTIFICATION</scope>
</reference>